<feature type="non-terminal residue" evidence="1">
    <location>
        <position position="172"/>
    </location>
</feature>
<sequence length="172" mass="19187">KAFQSLAAFFAPPAAREGEGSAEGFGLANYDLNLNNFLVDWDFNVLAVIDWDSVVSVPDAALYRLPFAMGISCAVPGVVDTHPAVMRREQLRSRFAEVVEAVAHENGPKLRKNGPRTFSRSRDFSLKKRSRSARWSGKNEAGCQDWVTKSGWLQGLKRLSKHDEPQVAEFYL</sequence>
<dbReference type="EMBL" id="JAUIRO010000005">
    <property type="protein sequence ID" value="KAK0712510.1"/>
    <property type="molecule type" value="Genomic_DNA"/>
</dbReference>
<accession>A0AA40AB60</accession>
<feature type="non-terminal residue" evidence="1">
    <location>
        <position position="1"/>
    </location>
</feature>
<dbReference type="AlphaFoldDB" id="A0AA40AB60"/>
<name>A0AA40AB60_9PEZI</name>
<evidence type="ECO:0000313" key="2">
    <source>
        <dbReference type="Proteomes" id="UP001172101"/>
    </source>
</evidence>
<protein>
    <recommendedName>
        <fullName evidence="3">Aminoglycoside phosphotransferase domain-containing protein</fullName>
    </recommendedName>
</protein>
<proteinExistence type="predicted"/>
<dbReference type="RefSeq" id="XP_060293833.1">
    <property type="nucleotide sequence ID" value="XM_060435773.1"/>
</dbReference>
<evidence type="ECO:0008006" key="3">
    <source>
        <dbReference type="Google" id="ProtNLM"/>
    </source>
</evidence>
<comment type="caution">
    <text evidence="1">The sequence shown here is derived from an EMBL/GenBank/DDBJ whole genome shotgun (WGS) entry which is preliminary data.</text>
</comment>
<evidence type="ECO:0000313" key="1">
    <source>
        <dbReference type="EMBL" id="KAK0712510.1"/>
    </source>
</evidence>
<organism evidence="1 2">
    <name type="scientific">Lasiosphaeria miniovina</name>
    <dbReference type="NCBI Taxonomy" id="1954250"/>
    <lineage>
        <taxon>Eukaryota</taxon>
        <taxon>Fungi</taxon>
        <taxon>Dikarya</taxon>
        <taxon>Ascomycota</taxon>
        <taxon>Pezizomycotina</taxon>
        <taxon>Sordariomycetes</taxon>
        <taxon>Sordariomycetidae</taxon>
        <taxon>Sordariales</taxon>
        <taxon>Lasiosphaeriaceae</taxon>
        <taxon>Lasiosphaeria</taxon>
    </lineage>
</organism>
<gene>
    <name evidence="1" type="ORF">B0T26DRAFT_602963</name>
</gene>
<dbReference type="GeneID" id="85319043"/>
<keyword evidence="2" id="KW-1185">Reference proteome</keyword>
<dbReference type="Proteomes" id="UP001172101">
    <property type="component" value="Unassembled WGS sequence"/>
</dbReference>
<reference evidence="1" key="1">
    <citation type="submission" date="2023-06" db="EMBL/GenBank/DDBJ databases">
        <title>Genome-scale phylogeny and comparative genomics of the fungal order Sordariales.</title>
        <authorList>
            <consortium name="Lawrence Berkeley National Laboratory"/>
            <person name="Hensen N."/>
            <person name="Bonometti L."/>
            <person name="Westerberg I."/>
            <person name="Brannstrom I.O."/>
            <person name="Guillou S."/>
            <person name="Cros-Aarteil S."/>
            <person name="Calhoun S."/>
            <person name="Haridas S."/>
            <person name="Kuo A."/>
            <person name="Mondo S."/>
            <person name="Pangilinan J."/>
            <person name="Riley R."/>
            <person name="LaButti K."/>
            <person name="Andreopoulos B."/>
            <person name="Lipzen A."/>
            <person name="Chen C."/>
            <person name="Yanf M."/>
            <person name="Daum C."/>
            <person name="Ng V."/>
            <person name="Clum A."/>
            <person name="Steindorff A."/>
            <person name="Ohm R."/>
            <person name="Martin F."/>
            <person name="Silar P."/>
            <person name="Natvig D."/>
            <person name="Lalanne C."/>
            <person name="Gautier V."/>
            <person name="Ament-velasquez S.L."/>
            <person name="Kruys A."/>
            <person name="Hutchinson M.I."/>
            <person name="Powell A.J."/>
            <person name="Barry K."/>
            <person name="Miller A.N."/>
            <person name="Grigoriev I.V."/>
            <person name="Debuchy R."/>
            <person name="Gladieux P."/>
            <person name="Thoren M.H."/>
            <person name="Johannesson H."/>
        </authorList>
    </citation>
    <scope>NUCLEOTIDE SEQUENCE</scope>
    <source>
        <strain evidence="1">SMH2392-1A</strain>
    </source>
</reference>